<evidence type="ECO:0000313" key="4">
    <source>
        <dbReference type="Proteomes" id="UP000789803"/>
    </source>
</evidence>
<keyword evidence="1" id="KW-1133">Transmembrane helix</keyword>
<organism evidence="3 4">
    <name type="scientific">Campylobacter majalis</name>
    <dbReference type="NCBI Taxonomy" id="2790656"/>
    <lineage>
        <taxon>Bacteria</taxon>
        <taxon>Pseudomonadati</taxon>
        <taxon>Campylobacterota</taxon>
        <taxon>Epsilonproteobacteria</taxon>
        <taxon>Campylobacterales</taxon>
        <taxon>Campylobacteraceae</taxon>
        <taxon>Campylobacter</taxon>
    </lineage>
</organism>
<reference evidence="3 4" key="1">
    <citation type="submission" date="2020-11" db="EMBL/GenBank/DDBJ databases">
        <authorList>
            <person name="Peeters C."/>
        </authorList>
    </citation>
    <scope>NUCLEOTIDE SEQUENCE [LARGE SCALE GENOMIC DNA]</scope>
    <source>
        <strain evidence="3 4">LMG 7974</strain>
    </source>
</reference>
<keyword evidence="1" id="KW-0472">Membrane</keyword>
<dbReference type="EMBL" id="CAJHOF010000010">
    <property type="protein sequence ID" value="CAD7288875.1"/>
    <property type="molecule type" value="Genomic_DNA"/>
</dbReference>
<evidence type="ECO:0000313" key="3">
    <source>
        <dbReference type="EMBL" id="CAD7288875.1"/>
    </source>
</evidence>
<accession>A0ABN7K8X0</accession>
<sequence length="292" mass="33624">MKSKSVAITAGVLAVIIVLLLSYFYIEYSNERELNSARMFLDYQVKQLNKNIEDQKLSSLALAKLIGQNDGVQDCFIKDDRQECMDKISNIVSSLNSVSMYKNIKIHLHTRDFKSYLRSWNFTRFGDDLASFRFLLKEADRIKAPVAGIENGIAGTFIRAISNVTKQGTKLGTIEVMLDFDHISGFFKEQGIDLFVLIDKNKTKIIRSIQADNLLDDYYVSNYTSTNLNAIEILKEIDFENVNFYKSRTHYFAVTPLVDMSLNRLGYYVLHINKDLKEQSLLNENFFFNSLF</sequence>
<name>A0ABN7K8X0_9BACT</name>
<proteinExistence type="predicted"/>
<dbReference type="Proteomes" id="UP000789803">
    <property type="component" value="Unassembled WGS sequence"/>
</dbReference>
<dbReference type="InterPro" id="IPR029150">
    <property type="entry name" value="dCache_3"/>
</dbReference>
<dbReference type="Pfam" id="PF14827">
    <property type="entry name" value="dCache_3"/>
    <property type="match status" value="1"/>
</dbReference>
<feature type="transmembrane region" description="Helical" evidence="1">
    <location>
        <begin position="6"/>
        <end position="26"/>
    </location>
</feature>
<evidence type="ECO:0000259" key="2">
    <source>
        <dbReference type="Pfam" id="PF14827"/>
    </source>
</evidence>
<comment type="caution">
    <text evidence="3">The sequence shown here is derived from an EMBL/GenBank/DDBJ whole genome shotgun (WGS) entry which is preliminary data.</text>
</comment>
<protein>
    <recommendedName>
        <fullName evidence="2">Double Cache domain-containing protein</fullName>
    </recommendedName>
</protein>
<feature type="domain" description="Double Cache" evidence="2">
    <location>
        <begin position="45"/>
        <end position="241"/>
    </location>
</feature>
<gene>
    <name evidence="3" type="ORF">LMG7974_01189</name>
</gene>
<dbReference type="RefSeq" id="WP_229932986.1">
    <property type="nucleotide sequence ID" value="NZ_CAJHOF010000010.1"/>
</dbReference>
<keyword evidence="1" id="KW-0812">Transmembrane</keyword>
<evidence type="ECO:0000256" key="1">
    <source>
        <dbReference type="SAM" id="Phobius"/>
    </source>
</evidence>
<keyword evidence="4" id="KW-1185">Reference proteome</keyword>